<dbReference type="Pfam" id="PF03133">
    <property type="entry name" value="TTL"/>
    <property type="match status" value="1"/>
</dbReference>
<feature type="region of interest" description="Disordered" evidence="1">
    <location>
        <begin position="32"/>
        <end position="115"/>
    </location>
</feature>
<feature type="chain" id="PRO_5005191760" evidence="2">
    <location>
        <begin position="17"/>
        <end position="233"/>
    </location>
</feature>
<dbReference type="VEuPathDB" id="CryptoDB:Cvel_8087"/>
<dbReference type="AlphaFoldDB" id="A0A0G4HRG6"/>
<evidence type="ECO:0000313" key="3">
    <source>
        <dbReference type="EMBL" id="CEM46892.1"/>
    </source>
</evidence>
<reference evidence="3" key="1">
    <citation type="submission" date="2014-11" db="EMBL/GenBank/DDBJ databases">
        <authorList>
            <person name="Otto D Thomas"/>
            <person name="Naeem Raeece"/>
        </authorList>
    </citation>
    <scope>NUCLEOTIDE SEQUENCE</scope>
</reference>
<evidence type="ECO:0000256" key="2">
    <source>
        <dbReference type="SAM" id="SignalP"/>
    </source>
</evidence>
<organism evidence="3">
    <name type="scientific">Chromera velia CCMP2878</name>
    <dbReference type="NCBI Taxonomy" id="1169474"/>
    <lineage>
        <taxon>Eukaryota</taxon>
        <taxon>Sar</taxon>
        <taxon>Alveolata</taxon>
        <taxon>Colpodellida</taxon>
        <taxon>Chromeraceae</taxon>
        <taxon>Chromera</taxon>
    </lineage>
</organism>
<proteinExistence type="predicted"/>
<sequence>MDLIVIFFFFLRGLEQDSPSLSEIYDGAEKAGEGDTALKAGASGSSGPTYTDRDRDKDEGNVHRSTEGKRETAEGEDEECDANDRKTPKRKTTEINRHRHQREPPQMASLLLPPPPKFRSDSHVLSEYIHRPLLVGGHKLNLRLYALITRVGQTNHNTTAASARRQSGLGSNWTVSMLREALRAEGRRGGECLEKKVPEGECLEESTAGDDILRDASSAWASVNTGGRRGAAS</sequence>
<accession>A0A0G4HRG6</accession>
<dbReference type="EMBL" id="CDMZ01003587">
    <property type="protein sequence ID" value="CEM46892.1"/>
    <property type="molecule type" value="Genomic_DNA"/>
</dbReference>
<feature type="compositionally biased region" description="Basic and acidic residues" evidence="1">
    <location>
        <begin position="82"/>
        <end position="96"/>
    </location>
</feature>
<feature type="signal peptide" evidence="2">
    <location>
        <begin position="1"/>
        <end position="16"/>
    </location>
</feature>
<name>A0A0G4HRG6_9ALVE</name>
<protein>
    <submittedName>
        <fullName evidence="3">Uncharacterized protein</fullName>
    </submittedName>
</protein>
<feature type="compositionally biased region" description="Basic and acidic residues" evidence="1">
    <location>
        <begin position="51"/>
        <end position="73"/>
    </location>
</feature>
<dbReference type="InterPro" id="IPR004344">
    <property type="entry name" value="TTL/TTLL_fam"/>
</dbReference>
<dbReference type="Gene3D" id="3.30.470.20">
    <property type="entry name" value="ATP-grasp fold, B domain"/>
    <property type="match status" value="1"/>
</dbReference>
<keyword evidence="2" id="KW-0732">Signal</keyword>
<evidence type="ECO:0000256" key="1">
    <source>
        <dbReference type="SAM" id="MobiDB-lite"/>
    </source>
</evidence>
<gene>
    <name evidence="3" type="ORF">Cvel_8087</name>
</gene>